<organism evidence="1 2">
    <name type="scientific">Fadolivirus FV1/VV64</name>
    <dbReference type="NCBI Taxonomy" id="3070911"/>
    <lineage>
        <taxon>Viruses</taxon>
        <taxon>Varidnaviria</taxon>
        <taxon>Bamfordvirae</taxon>
        <taxon>Nucleocytoviricota</taxon>
        <taxon>Megaviricetes</taxon>
        <taxon>Imitervirales</taxon>
        <taxon>Mimiviridae</taxon>
        <taxon>Klosneuvirinae</taxon>
        <taxon>Fadolivirus</taxon>
        <taxon>Fadolivirus algeromassiliense</taxon>
    </lineage>
</organism>
<name>A0A7D3UT58_9VIRU</name>
<keyword evidence="2" id="KW-1185">Reference proteome</keyword>
<proteinExistence type="predicted"/>
<sequence length="71" mass="7784">MSQSSETVFVHSIQTGESGIPVFGKPDAYKNVHSSQTKEVVIPIKDDADVVETQEKLTYMNLNGNSQCVLI</sequence>
<protein>
    <submittedName>
        <fullName evidence="1">Uncharacterized protein</fullName>
    </submittedName>
</protein>
<reference evidence="1 2" key="1">
    <citation type="submission" date="2020-04" db="EMBL/GenBank/DDBJ databases">
        <title>Advantages and limits of metagenomic assembly and binning of a giant virus.</title>
        <authorList>
            <person name="Schulz F."/>
            <person name="Andreani J."/>
            <person name="Francis R."/>
            <person name="Boudjemaa H."/>
            <person name="Bou Khalil J.Y."/>
            <person name="Lee J."/>
            <person name="La Scola B."/>
            <person name="Woyke T."/>
        </authorList>
    </citation>
    <scope>NUCLEOTIDE SEQUENCE [LARGE SCALE GENOMIC DNA]</scope>
    <source>
        <strain evidence="1 2">FV1/VV64</strain>
    </source>
</reference>
<accession>A0A7D3UT58</accession>
<dbReference type="EMBL" id="MT418680">
    <property type="protein sequence ID" value="QKF94090.1"/>
    <property type="molecule type" value="Genomic_DNA"/>
</dbReference>
<gene>
    <name evidence="1" type="ORF">Fadolivirus_1_632</name>
</gene>
<evidence type="ECO:0000313" key="1">
    <source>
        <dbReference type="EMBL" id="QKF94090.1"/>
    </source>
</evidence>
<evidence type="ECO:0000313" key="2">
    <source>
        <dbReference type="Proteomes" id="UP001162001"/>
    </source>
</evidence>
<dbReference type="Proteomes" id="UP001162001">
    <property type="component" value="Segment"/>
</dbReference>